<dbReference type="OrthoDB" id="10643901at2759"/>
<reference evidence="1 2" key="1">
    <citation type="submission" date="2016-08" db="EMBL/GenBank/DDBJ databases">
        <title>Genomes of anaerobic fungi encode conserved fungal cellulosomes for biomass hydrolysis.</title>
        <authorList>
            <consortium name="DOE Joint Genome Institute"/>
            <person name="Haitjema C.H."/>
            <person name="Gilmore S.P."/>
            <person name="Henske J.K."/>
            <person name="Solomon K.V."/>
            <person name="De Groot R."/>
            <person name="Kuo A."/>
            <person name="Mondo S.J."/>
            <person name="Salamov A.A."/>
            <person name="Labutti K."/>
            <person name="Zhao Z."/>
            <person name="Chiniquy J."/>
            <person name="Barry K."/>
            <person name="Brewer H.M."/>
            <person name="Purvine S.O."/>
            <person name="Wright A.T."/>
            <person name="Boxma B."/>
            <person name="Van Alen T."/>
            <person name="Hackstein J.H."/>
            <person name="Baker S.E."/>
            <person name="Grigoriev I.V."/>
            <person name="O'Malley M.A."/>
        </authorList>
    </citation>
    <scope>NUCLEOTIDE SEQUENCE [LARGE SCALE GENOMIC DNA]</scope>
    <source>
        <strain evidence="2">finn</strain>
    </source>
</reference>
<organism evidence="1 2">
    <name type="scientific">Piromyces finnis</name>
    <dbReference type="NCBI Taxonomy" id="1754191"/>
    <lineage>
        <taxon>Eukaryota</taxon>
        <taxon>Fungi</taxon>
        <taxon>Fungi incertae sedis</taxon>
        <taxon>Chytridiomycota</taxon>
        <taxon>Chytridiomycota incertae sedis</taxon>
        <taxon>Neocallimastigomycetes</taxon>
        <taxon>Neocallimastigales</taxon>
        <taxon>Neocallimastigaceae</taxon>
        <taxon>Piromyces</taxon>
    </lineage>
</organism>
<proteinExistence type="predicted"/>
<accession>A0A1Y1V4H6</accession>
<dbReference type="AlphaFoldDB" id="A0A1Y1V4H6"/>
<evidence type="ECO:0000313" key="2">
    <source>
        <dbReference type="Proteomes" id="UP000193719"/>
    </source>
</evidence>
<sequence>MKSSLRGNFLEECYPPLYQIIPLNSTTTTINYKSPNSNLNEDNSDFFNYYQEIKIKNDSNRKKIYIFVEFHDIEHENTYSSAIMELVLYNGSQTHQELYDKKYPEFLNSYNVQDYYYNNLSDKDKIISQSSTPLLNMNNTKNILLSSPPHETTAEVLSQNTIMQSPIIPDININPSLSNPEHLPCIESEVHKDNNIPGYILNGFSVITNTNANTITSNNTIMLNFDKCKNNTPVVMHQVSTAVNNSGMQISILPSQFLPSPTLDTPSFDTHINKNTSLLVTSLPSPQNNTFSDQVYKFNPMIGGGNSLMNSNSIVNTFPKQFSTDLSSIKFYEFVIHLTMNCSTSNTIIPSTINLYNNYNCQYQSNINISYVQSLKTETPKRKKAREVILDEQSSKNFLLEINCINEIDKYREYFSSNGLLISYYSIMKKSMGKIKDSEVNNEDSNSSSNESKTYNSENRIKRVFETGSKANFIHSSPYIIGDSTTLLYNSKLGRNNTYYFFVISNDDKILFISELVTIKTYRRSKNEKNKTTKEK</sequence>
<gene>
    <name evidence="1" type="ORF">BCR36DRAFT_455126</name>
</gene>
<dbReference type="Proteomes" id="UP000193719">
    <property type="component" value="Unassembled WGS sequence"/>
</dbReference>
<comment type="caution">
    <text evidence="1">The sequence shown here is derived from an EMBL/GenBank/DDBJ whole genome shotgun (WGS) entry which is preliminary data.</text>
</comment>
<keyword evidence="2" id="KW-1185">Reference proteome</keyword>
<protein>
    <submittedName>
        <fullName evidence="1">Uncharacterized protein</fullName>
    </submittedName>
</protein>
<dbReference type="EMBL" id="MCFH01000032">
    <property type="protein sequence ID" value="ORX47130.1"/>
    <property type="molecule type" value="Genomic_DNA"/>
</dbReference>
<name>A0A1Y1V4H6_9FUNG</name>
<evidence type="ECO:0000313" key="1">
    <source>
        <dbReference type="EMBL" id="ORX47130.1"/>
    </source>
</evidence>
<reference evidence="1 2" key="2">
    <citation type="submission" date="2016-08" db="EMBL/GenBank/DDBJ databases">
        <title>Pervasive Adenine N6-methylation of Active Genes in Fungi.</title>
        <authorList>
            <consortium name="DOE Joint Genome Institute"/>
            <person name="Mondo S.J."/>
            <person name="Dannebaum R.O."/>
            <person name="Kuo R.C."/>
            <person name="Labutti K."/>
            <person name="Haridas S."/>
            <person name="Kuo A."/>
            <person name="Salamov A."/>
            <person name="Ahrendt S.R."/>
            <person name="Lipzen A."/>
            <person name="Sullivan W."/>
            <person name="Andreopoulos W.B."/>
            <person name="Clum A."/>
            <person name="Lindquist E."/>
            <person name="Daum C."/>
            <person name="Ramamoorthy G.K."/>
            <person name="Gryganskyi A."/>
            <person name="Culley D."/>
            <person name="Magnuson J.K."/>
            <person name="James T.Y."/>
            <person name="O'Malley M.A."/>
            <person name="Stajich J.E."/>
            <person name="Spatafora J.W."/>
            <person name="Visel A."/>
            <person name="Grigoriev I.V."/>
        </authorList>
    </citation>
    <scope>NUCLEOTIDE SEQUENCE [LARGE SCALE GENOMIC DNA]</scope>
    <source>
        <strain evidence="2">finn</strain>
    </source>
</reference>